<evidence type="ECO:0000313" key="5">
    <source>
        <dbReference type="EMBL" id="CAJ0579037.1"/>
    </source>
</evidence>
<comment type="caution">
    <text evidence="5">The sequence shown here is derived from an EMBL/GenBank/DDBJ whole genome shotgun (WGS) entry which is preliminary data.</text>
</comment>
<keyword evidence="2" id="KW-0112">Calmodulin-binding</keyword>
<keyword evidence="1 2" id="KW-0119">Carbohydrate metabolism</keyword>
<feature type="domain" description="Phosphorylase b kinase regulatory subunit alpha/beta C-terminal" evidence="4">
    <location>
        <begin position="235"/>
        <end position="372"/>
    </location>
</feature>
<dbReference type="AlphaFoldDB" id="A0AA36D0Y9"/>
<feature type="non-terminal residue" evidence="5">
    <location>
        <position position="428"/>
    </location>
</feature>
<dbReference type="GO" id="GO:0005964">
    <property type="term" value="C:phosphorylase kinase complex"/>
    <property type="evidence" value="ECO:0007669"/>
    <property type="project" value="TreeGrafter"/>
</dbReference>
<dbReference type="InterPro" id="IPR045583">
    <property type="entry name" value="KPBA/B_C"/>
</dbReference>
<comment type="function">
    <text evidence="2">Phosphorylase b kinase catalyzes the phosphorylation of serine in certain substrates, including troponin I.</text>
</comment>
<proteinExistence type="inferred from homology"/>
<dbReference type="GO" id="GO:0005977">
    <property type="term" value="P:glycogen metabolic process"/>
    <property type="evidence" value="ECO:0007669"/>
    <property type="project" value="UniProtKB-KW"/>
</dbReference>
<accession>A0AA36D0Y9</accession>
<dbReference type="GO" id="GO:0005516">
    <property type="term" value="F:calmodulin binding"/>
    <property type="evidence" value="ECO:0007669"/>
    <property type="project" value="UniProtKB-KW"/>
</dbReference>
<sequence length="428" mass="48473">MRHRSIVLDSNDSDLVQLRLAFAKKGKNLEDVDSKPGSADRSGCASPIPSLASNLLNTEADATARLDDVQRAQMAAMKAHDLVEMLVDTTQLEEQVSILHCLWMKCGGDFPVTINNRQVSIRALMEEIYSKLFVEMFRLRIGLIIQVLASELARLKDLSASDALQNLLTISPFELKSMLLMLLSGRLLEEVPLDDEAAAKETRTGIGSFRKHIEERKSLRKSMRHSRRDAPPTPKEVDEMEADLLEEEAGIDDFQFGIWLRHRRIDGALNRVPNHFYASLWDSVHRFHHGLQINGIILHWGLTQEMTRREIKFALEVEEVLNQISEPEYREMVIETLWLLGRVDRVLRNDSLNLPQDRPLDIDNIIARANRIFVDHNRELDTIVVDCCAGGKSCGGARNLCIHFLDSAPAGEYGTSHYIIRAFAALFT</sequence>
<dbReference type="Pfam" id="PF19292">
    <property type="entry name" value="KPBB_C"/>
    <property type="match status" value="1"/>
</dbReference>
<name>A0AA36D0Y9_9BILA</name>
<comment type="subcellular location">
    <subcellularLocation>
        <location evidence="2">Cell membrane</location>
        <topology evidence="2">Lipid-anchor</topology>
        <orientation evidence="2">Cytoplasmic side</orientation>
    </subcellularLocation>
</comment>
<organism evidence="5 6">
    <name type="scientific">Mesorhabditis spiculigera</name>
    <dbReference type="NCBI Taxonomy" id="96644"/>
    <lineage>
        <taxon>Eukaryota</taxon>
        <taxon>Metazoa</taxon>
        <taxon>Ecdysozoa</taxon>
        <taxon>Nematoda</taxon>
        <taxon>Chromadorea</taxon>
        <taxon>Rhabditida</taxon>
        <taxon>Rhabditina</taxon>
        <taxon>Rhabditomorpha</taxon>
        <taxon>Rhabditoidea</taxon>
        <taxon>Rhabditidae</taxon>
        <taxon>Mesorhabditinae</taxon>
        <taxon>Mesorhabditis</taxon>
    </lineage>
</organism>
<feature type="region of interest" description="Disordered" evidence="3">
    <location>
        <begin position="217"/>
        <end position="236"/>
    </location>
</feature>
<dbReference type="GO" id="GO:0005886">
    <property type="term" value="C:plasma membrane"/>
    <property type="evidence" value="ECO:0007669"/>
    <property type="project" value="UniProtKB-SubCell"/>
</dbReference>
<keyword evidence="2" id="KW-0321">Glycogen metabolism</keyword>
<evidence type="ECO:0000256" key="1">
    <source>
        <dbReference type="ARBA" id="ARBA00023277"/>
    </source>
</evidence>
<comment type="pathway">
    <text evidence="2">Glycan biosynthesis; glycogen metabolism.</text>
</comment>
<keyword evidence="6" id="KW-1185">Reference proteome</keyword>
<keyword evidence="2" id="KW-1003">Cell membrane</keyword>
<protein>
    <recommendedName>
        <fullName evidence="2">Phosphorylase b kinase regulatory subunit</fullName>
    </recommendedName>
</protein>
<evidence type="ECO:0000256" key="2">
    <source>
        <dbReference type="RuleBase" id="RU364123"/>
    </source>
</evidence>
<keyword evidence="2" id="KW-0449">Lipoprotein</keyword>
<dbReference type="Proteomes" id="UP001177023">
    <property type="component" value="Unassembled WGS sequence"/>
</dbReference>
<reference evidence="5" key="1">
    <citation type="submission" date="2023-06" db="EMBL/GenBank/DDBJ databases">
        <authorList>
            <person name="Delattre M."/>
        </authorList>
    </citation>
    <scope>NUCLEOTIDE SEQUENCE</scope>
    <source>
        <strain evidence="5">AF72</strain>
    </source>
</reference>
<feature type="compositionally biased region" description="Basic residues" evidence="3">
    <location>
        <begin position="218"/>
        <end position="227"/>
    </location>
</feature>
<keyword evidence="2" id="KW-0636">Prenylation</keyword>
<dbReference type="EMBL" id="CATQJA010002655">
    <property type="protein sequence ID" value="CAJ0579037.1"/>
    <property type="molecule type" value="Genomic_DNA"/>
</dbReference>
<evidence type="ECO:0000313" key="6">
    <source>
        <dbReference type="Proteomes" id="UP001177023"/>
    </source>
</evidence>
<evidence type="ECO:0000259" key="4">
    <source>
        <dbReference type="Pfam" id="PF19292"/>
    </source>
</evidence>
<gene>
    <name evidence="5" type="ORF">MSPICULIGERA_LOCUS17271</name>
</gene>
<comment type="similarity">
    <text evidence="2">Belongs to the phosphorylase b kinase regulatory chain family.</text>
</comment>
<dbReference type="InterPro" id="IPR008734">
    <property type="entry name" value="PHK_A/B_su"/>
</dbReference>
<dbReference type="PANTHER" id="PTHR10749:SF7">
    <property type="entry name" value="PHOSPHORYLASE B KINASE REGULATORY SUBUNIT ALPHA-RELATED"/>
    <property type="match status" value="1"/>
</dbReference>
<dbReference type="PANTHER" id="PTHR10749">
    <property type="entry name" value="PHOSPHORYLASE B KINASE REGULATORY SUBUNIT"/>
    <property type="match status" value="1"/>
</dbReference>
<keyword evidence="2" id="KW-0472">Membrane</keyword>
<evidence type="ECO:0000256" key="3">
    <source>
        <dbReference type="SAM" id="MobiDB-lite"/>
    </source>
</evidence>